<evidence type="ECO:0000256" key="2">
    <source>
        <dbReference type="ARBA" id="ARBA00004236"/>
    </source>
</evidence>
<dbReference type="GO" id="GO:0005886">
    <property type="term" value="C:plasma membrane"/>
    <property type="evidence" value="ECO:0007669"/>
    <property type="project" value="UniProtKB-SubCell"/>
</dbReference>
<evidence type="ECO:0000256" key="5">
    <source>
        <dbReference type="ARBA" id="ARBA00022692"/>
    </source>
</evidence>
<dbReference type="Gene3D" id="3.40.710.10">
    <property type="entry name" value="DD-peptidase/beta-lactamase superfamily"/>
    <property type="match status" value="2"/>
</dbReference>
<keyword evidence="15" id="KW-1185">Reference proteome</keyword>
<dbReference type="InterPro" id="IPR012338">
    <property type="entry name" value="Beta-lactam/transpept-like"/>
</dbReference>
<evidence type="ECO:0000256" key="1">
    <source>
        <dbReference type="ARBA" id="ARBA00004167"/>
    </source>
</evidence>
<keyword evidence="5 11" id="KW-0812">Transmembrane</keyword>
<gene>
    <name evidence="14" type="ORF">D0435_05015</name>
</gene>
<evidence type="ECO:0000256" key="9">
    <source>
        <dbReference type="ARBA" id="ARBA00023136"/>
    </source>
</evidence>
<keyword evidence="10" id="KW-0961">Cell wall biogenesis/degradation</keyword>
<dbReference type="AlphaFoldDB" id="A0A845QG38"/>
<dbReference type="Pfam" id="PF03717">
    <property type="entry name" value="PBP_dimer"/>
    <property type="match status" value="1"/>
</dbReference>
<keyword evidence="4" id="KW-1003">Cell membrane</keyword>
<evidence type="ECO:0000313" key="15">
    <source>
        <dbReference type="Proteomes" id="UP000446866"/>
    </source>
</evidence>
<dbReference type="InterPro" id="IPR001460">
    <property type="entry name" value="PCN-bd_Tpept"/>
</dbReference>
<dbReference type="InterPro" id="IPR050515">
    <property type="entry name" value="Beta-lactam/transpept"/>
</dbReference>
<evidence type="ECO:0000313" key="14">
    <source>
        <dbReference type="EMBL" id="NBH61012.1"/>
    </source>
</evidence>
<keyword evidence="7" id="KW-0573">Peptidoglycan synthesis</keyword>
<dbReference type="GO" id="GO:0071555">
    <property type="term" value="P:cell wall organization"/>
    <property type="evidence" value="ECO:0007669"/>
    <property type="project" value="UniProtKB-KW"/>
</dbReference>
<keyword evidence="6" id="KW-0133">Cell shape</keyword>
<dbReference type="EMBL" id="QXWK01000008">
    <property type="protein sequence ID" value="NBH61012.1"/>
    <property type="molecule type" value="Genomic_DNA"/>
</dbReference>
<dbReference type="Pfam" id="PF00905">
    <property type="entry name" value="Transpeptidase"/>
    <property type="match status" value="2"/>
</dbReference>
<evidence type="ECO:0000259" key="13">
    <source>
        <dbReference type="Pfam" id="PF03717"/>
    </source>
</evidence>
<evidence type="ECO:0000256" key="10">
    <source>
        <dbReference type="ARBA" id="ARBA00023316"/>
    </source>
</evidence>
<proteinExistence type="inferred from homology"/>
<evidence type="ECO:0000256" key="8">
    <source>
        <dbReference type="ARBA" id="ARBA00022989"/>
    </source>
</evidence>
<dbReference type="Gene3D" id="3.90.1310.10">
    <property type="entry name" value="Penicillin-binding protein 2a (Domain 2)"/>
    <property type="match status" value="2"/>
</dbReference>
<keyword evidence="8 11" id="KW-1133">Transmembrane helix</keyword>
<evidence type="ECO:0008006" key="16">
    <source>
        <dbReference type="Google" id="ProtNLM"/>
    </source>
</evidence>
<evidence type="ECO:0000259" key="12">
    <source>
        <dbReference type="Pfam" id="PF00905"/>
    </source>
</evidence>
<dbReference type="Proteomes" id="UP000446866">
    <property type="component" value="Unassembled WGS sequence"/>
</dbReference>
<dbReference type="InterPro" id="IPR005311">
    <property type="entry name" value="PBP_dimer"/>
</dbReference>
<evidence type="ECO:0000256" key="11">
    <source>
        <dbReference type="SAM" id="Phobius"/>
    </source>
</evidence>
<comment type="subcellular location">
    <subcellularLocation>
        <location evidence="2">Cell membrane</location>
    </subcellularLocation>
    <subcellularLocation>
        <location evidence="1">Membrane</location>
        <topology evidence="1">Single-pass membrane protein</topology>
    </subcellularLocation>
</comment>
<dbReference type="GO" id="GO:0071972">
    <property type="term" value="F:peptidoglycan L,D-transpeptidase activity"/>
    <property type="evidence" value="ECO:0007669"/>
    <property type="project" value="TreeGrafter"/>
</dbReference>
<dbReference type="SUPFAM" id="SSF56601">
    <property type="entry name" value="beta-lactamase/transpeptidase-like"/>
    <property type="match status" value="1"/>
</dbReference>
<dbReference type="SUPFAM" id="SSF56519">
    <property type="entry name" value="Penicillin binding protein dimerisation domain"/>
    <property type="match status" value="1"/>
</dbReference>
<keyword evidence="9 11" id="KW-0472">Membrane</keyword>
<comment type="similarity">
    <text evidence="3">Belongs to the transpeptidase family.</text>
</comment>
<evidence type="ECO:0000256" key="7">
    <source>
        <dbReference type="ARBA" id="ARBA00022984"/>
    </source>
</evidence>
<accession>A0A845QG38</accession>
<dbReference type="GO" id="GO:0008360">
    <property type="term" value="P:regulation of cell shape"/>
    <property type="evidence" value="ECO:0007669"/>
    <property type="project" value="UniProtKB-KW"/>
</dbReference>
<dbReference type="GO" id="GO:0009252">
    <property type="term" value="P:peptidoglycan biosynthetic process"/>
    <property type="evidence" value="ECO:0007669"/>
    <property type="project" value="UniProtKB-KW"/>
</dbReference>
<comment type="caution">
    <text evidence="14">The sequence shown here is derived from an EMBL/GenBank/DDBJ whole genome shotgun (WGS) entry which is preliminary data.</text>
</comment>
<dbReference type="InterPro" id="IPR036138">
    <property type="entry name" value="PBP_dimer_sf"/>
</dbReference>
<reference evidence="14 15" key="1">
    <citation type="submission" date="2018-08" db="EMBL/GenBank/DDBJ databases">
        <title>Murine metabolic-syndrome-specific gut microbial biobank.</title>
        <authorList>
            <person name="Liu C."/>
        </authorList>
    </citation>
    <scope>NUCLEOTIDE SEQUENCE [LARGE SCALE GENOMIC DNA]</scope>
    <source>
        <strain evidence="14 15">28</strain>
    </source>
</reference>
<name>A0A845QG38_9FIRM</name>
<dbReference type="PANTHER" id="PTHR30627">
    <property type="entry name" value="PEPTIDOGLYCAN D,D-TRANSPEPTIDASE"/>
    <property type="match status" value="1"/>
</dbReference>
<evidence type="ECO:0000256" key="4">
    <source>
        <dbReference type="ARBA" id="ARBA00022475"/>
    </source>
</evidence>
<protein>
    <recommendedName>
        <fullName evidence="16">Penicillin-binding protein</fullName>
    </recommendedName>
</protein>
<feature type="domain" description="Penicillin-binding protein transpeptidase" evidence="12">
    <location>
        <begin position="838"/>
        <end position="883"/>
    </location>
</feature>
<feature type="transmembrane region" description="Helical" evidence="11">
    <location>
        <begin position="12"/>
        <end position="36"/>
    </location>
</feature>
<evidence type="ECO:0000256" key="3">
    <source>
        <dbReference type="ARBA" id="ARBA00007171"/>
    </source>
</evidence>
<dbReference type="RefSeq" id="WP_160201284.1">
    <property type="nucleotide sequence ID" value="NZ_QXWK01000008.1"/>
</dbReference>
<sequence length="909" mass="100491">MNKGLKQAHARYQQIVVVLIVLMVILSFRLFMVTILQHEQWTSKASDQNTKTISTSAPRGNIYDRNGEALAINKQVFTVNFNVSALSTEEINSSALELINTLIKNGDKYTDNFPIKINSSGKFYYTYKQQIKKWLSKQGFDTNLTAAEAFSRLCSRYNLDDSQEARFASMAMLEEKYNLNIPINEDKMVYTYDQSLELFFGKFSSYEDEFNGKMTAEECFAALRKKYDIDPELSDKEARKIFIIRNEVATNGFTRYLPIKVASDISTKTIAHIEESGIPGVEVASESERVYPNKNTACHILGYLGAISESETAYYVDERGYSSSDLVGKDGIEAALEEKLHGTPGTTQIRVNSAGEYVETISTSEPKKGSDVYLTIDLRLQKAAEKSLAKAAAGKSGAAVAIDAETGDVLAMASYPTYNPNIFANGISDRAWDSVQQENPRDPFSPAPLYNNATKAAIQPGSTFKPITAVAALEAGLDPNRSIYDDGMIEYGDREWGCSAWNDYGGRHGSQNLEWGIGNSCNTYFYNIATGKDWDSGASLGYTMTVEDLMDTAKKFGLGVKTGIEIDEVVAETPTSQMKIDNTKVGIRDYLYNNRNTFFPKSVVNDYDKLVENLSTIADWTEDNPEYGDLIELLKAHTDVKESQIETVASRVKFDYYIQAQWGVGDQFNFSIGQGYNAYTPLAMANYVATLGNDGVRNQASLVYGVEGEGLNVKDKAVDLKLKDGTVDEVIKGMRRVCTSGTLSGFFGNFPVAVAGKTGTAENQTLIQPKSEVNYVKNHLGQFNSAAGTDISWSKVKKTMEEMMEKDSERYPSEEDTVDDALIEASGYKITQSMINSYKQTHDYVAWTIAMAPADNPKIAVAVMIIDGGYSSNAAPVAKDILEAYLGLDEADNKVKVNKTDMDGKNRVQ</sequence>
<evidence type="ECO:0000256" key="6">
    <source>
        <dbReference type="ARBA" id="ARBA00022960"/>
    </source>
</evidence>
<feature type="domain" description="Penicillin-binding protein transpeptidase" evidence="12">
    <location>
        <begin position="397"/>
        <end position="766"/>
    </location>
</feature>
<dbReference type="PANTHER" id="PTHR30627:SF2">
    <property type="entry name" value="PEPTIDOGLYCAN D,D-TRANSPEPTIDASE MRDA"/>
    <property type="match status" value="1"/>
</dbReference>
<dbReference type="Gene3D" id="1.10.10.1230">
    <property type="entry name" value="Penicillin-binding protein, N-terminal non-catalytic domain, head sub-domain"/>
    <property type="match status" value="1"/>
</dbReference>
<organism evidence="14 15">
    <name type="scientific">Anaerotruncus colihominis</name>
    <dbReference type="NCBI Taxonomy" id="169435"/>
    <lineage>
        <taxon>Bacteria</taxon>
        <taxon>Bacillati</taxon>
        <taxon>Bacillota</taxon>
        <taxon>Clostridia</taxon>
        <taxon>Eubacteriales</taxon>
        <taxon>Oscillospiraceae</taxon>
        <taxon>Anaerotruncus</taxon>
    </lineage>
</organism>
<dbReference type="GO" id="GO:0008658">
    <property type="term" value="F:penicillin binding"/>
    <property type="evidence" value="ECO:0007669"/>
    <property type="project" value="InterPro"/>
</dbReference>
<feature type="domain" description="Penicillin-binding protein dimerisation" evidence="13">
    <location>
        <begin position="55"/>
        <end position="361"/>
    </location>
</feature>